<name>A0A7Z9DUN5_9CYAN</name>
<evidence type="ECO:0000256" key="2">
    <source>
        <dbReference type="PROSITE-ProRule" id="PRU01091"/>
    </source>
</evidence>
<dbReference type="OrthoDB" id="105971at2"/>
<dbReference type="GO" id="GO:0003677">
    <property type="term" value="F:DNA binding"/>
    <property type="evidence" value="ECO:0007669"/>
    <property type="project" value="UniProtKB-UniRule"/>
</dbReference>
<evidence type="ECO:0000313" key="5">
    <source>
        <dbReference type="Proteomes" id="UP000182190"/>
    </source>
</evidence>
<gene>
    <name evidence="4" type="ORF">PL9631_1020032</name>
</gene>
<dbReference type="RefSeq" id="WP_083623195.1">
    <property type="nucleotide sequence ID" value="NZ_LR735025.1"/>
</dbReference>
<dbReference type="Proteomes" id="UP000182190">
    <property type="component" value="Unassembled WGS sequence"/>
</dbReference>
<keyword evidence="5" id="KW-1185">Reference proteome</keyword>
<dbReference type="Gene3D" id="1.10.10.10">
    <property type="entry name" value="Winged helix-like DNA-binding domain superfamily/Winged helix DNA-binding domain"/>
    <property type="match status" value="1"/>
</dbReference>
<feature type="DNA-binding region" description="OmpR/PhoB-type" evidence="2">
    <location>
        <begin position="1"/>
        <end position="98"/>
    </location>
</feature>
<evidence type="ECO:0000256" key="1">
    <source>
        <dbReference type="ARBA" id="ARBA00023125"/>
    </source>
</evidence>
<reference evidence="4" key="1">
    <citation type="submission" date="2019-10" db="EMBL/GenBank/DDBJ databases">
        <authorList>
            <consortium name="Genoscope - CEA"/>
            <person name="William W."/>
        </authorList>
    </citation>
    <scope>NUCLEOTIDE SEQUENCE [LARGE SCALE GENOMIC DNA]</scope>
    <source>
        <strain evidence="4">BBR_PRJEB10994</strain>
    </source>
</reference>
<dbReference type="InterPro" id="IPR036388">
    <property type="entry name" value="WH-like_DNA-bd_sf"/>
</dbReference>
<dbReference type="InterPro" id="IPR001867">
    <property type="entry name" value="OmpR/PhoB-type_DNA-bd"/>
</dbReference>
<dbReference type="Pfam" id="PF00486">
    <property type="entry name" value="Trans_reg_C"/>
    <property type="match status" value="1"/>
</dbReference>
<sequence>MLLPCQISVDTDSCRVTYRGEIVDLYPKQYQLLLLFLKNPKYILSYDFIIDRLWDMDHIPTYSSIRTHIKGIRKAFKKVKYSEDIIENVYGMGYRLNPAINNTSQEHNSPIPSVSSFQNLLSVKGIEYLVIDDQFIIQYLSPNLIYYCDYPQHLQVGVYVGNPFPELIGLKEVFYEMRKKEDKTFTIKGIARACRPKRPEYINLYVITDEDQDIGDSGKQMVLVFFEDASEQMIYSNCQGC</sequence>
<dbReference type="SUPFAM" id="SSF46894">
    <property type="entry name" value="C-terminal effector domain of the bipartite response regulators"/>
    <property type="match status" value="1"/>
</dbReference>
<protein>
    <recommendedName>
        <fullName evidence="3">OmpR/PhoB-type domain-containing protein</fullName>
    </recommendedName>
</protein>
<keyword evidence="1 2" id="KW-0238">DNA-binding</keyword>
<evidence type="ECO:0000313" key="4">
    <source>
        <dbReference type="EMBL" id="VXD10974.1"/>
    </source>
</evidence>
<dbReference type="PROSITE" id="PS51755">
    <property type="entry name" value="OMPR_PHOB"/>
    <property type="match status" value="1"/>
</dbReference>
<comment type="caution">
    <text evidence="4">The sequence shown here is derived from an EMBL/GenBank/DDBJ whole genome shotgun (WGS) entry which is preliminary data.</text>
</comment>
<organism evidence="4 5">
    <name type="scientific">Planktothrix paucivesiculata PCC 9631</name>
    <dbReference type="NCBI Taxonomy" id="671071"/>
    <lineage>
        <taxon>Bacteria</taxon>
        <taxon>Bacillati</taxon>
        <taxon>Cyanobacteriota</taxon>
        <taxon>Cyanophyceae</taxon>
        <taxon>Oscillatoriophycideae</taxon>
        <taxon>Oscillatoriales</taxon>
        <taxon>Microcoleaceae</taxon>
        <taxon>Planktothrix</taxon>
    </lineage>
</organism>
<dbReference type="GO" id="GO:0006355">
    <property type="term" value="P:regulation of DNA-templated transcription"/>
    <property type="evidence" value="ECO:0007669"/>
    <property type="project" value="InterPro"/>
</dbReference>
<dbReference type="InterPro" id="IPR016032">
    <property type="entry name" value="Sig_transdc_resp-reg_C-effctor"/>
</dbReference>
<dbReference type="SMART" id="SM00862">
    <property type="entry name" value="Trans_reg_C"/>
    <property type="match status" value="1"/>
</dbReference>
<accession>A0A7Z9DUN5</accession>
<evidence type="ECO:0000259" key="3">
    <source>
        <dbReference type="PROSITE" id="PS51755"/>
    </source>
</evidence>
<dbReference type="AlphaFoldDB" id="A0A7Z9DUN5"/>
<dbReference type="EMBL" id="CZCS02000005">
    <property type="protein sequence ID" value="VXD10974.1"/>
    <property type="molecule type" value="Genomic_DNA"/>
</dbReference>
<feature type="domain" description="OmpR/PhoB-type" evidence="3">
    <location>
        <begin position="1"/>
        <end position="98"/>
    </location>
</feature>
<dbReference type="CDD" id="cd00383">
    <property type="entry name" value="trans_reg_C"/>
    <property type="match status" value="1"/>
</dbReference>
<dbReference type="GO" id="GO:0000160">
    <property type="term" value="P:phosphorelay signal transduction system"/>
    <property type="evidence" value="ECO:0007669"/>
    <property type="project" value="InterPro"/>
</dbReference>
<proteinExistence type="predicted"/>